<sequence>MLFNDHFIPFQVSLILSAIFSTTHGFLFFSKNSLAPFFESLPGFRAKPKVHKSKSHSTPGKFTNDPSSSSVQYSSKHHENSNKPINYGGWTPMKVDAQYKAVIKNFQLPSSNGNALHPSKSAPNYSKPGPVLISYSAPSLSSTYSAPQPSLSFPIDNSYSPPKSTPSSLYSAPASTISGSYVPVYQAPSVSTASVSTSYSASKDTYNAPKPVNNILEESYGAPKPGYNPPKDTYEVPKPAYSASENTYETPKPKETYGAPKPSYNAPEETYGEPKPAYSAPEETYEAPKPSYNTPEETYGAPKPSYEDPQGNARDLKVDFYSTQSQSFEAPTTSSNNYNYPIHESRYETSSPPYQGSSISIETSTPIPVYISSSKPIYFPKSESNDLSSYGKKTNDEPDLDTLYYKFSTDSENTPKESNQRPKIKNIYGNLRNPSFRPAYTGSGGSSSATFSIHVNGQEHGFSHNFDH</sequence>
<evidence type="ECO:0000256" key="1">
    <source>
        <dbReference type="SAM" id="MobiDB-lite"/>
    </source>
</evidence>
<evidence type="ECO:0000313" key="3">
    <source>
        <dbReference type="EMBL" id="CAF3005616.1"/>
    </source>
</evidence>
<name>A0A7R8HD99_LEPSM</name>
<dbReference type="AlphaFoldDB" id="A0A7R8HD99"/>
<reference evidence="3" key="1">
    <citation type="submission" date="2021-02" db="EMBL/GenBank/DDBJ databases">
        <authorList>
            <person name="Bekaert M."/>
        </authorList>
    </citation>
    <scope>NUCLEOTIDE SEQUENCE</scope>
    <source>
        <strain evidence="3">IoA-00</strain>
    </source>
</reference>
<keyword evidence="4" id="KW-1185">Reference proteome</keyword>
<organism evidence="3 4">
    <name type="scientific">Lepeophtheirus salmonis</name>
    <name type="common">Salmon louse</name>
    <name type="synonym">Caligus salmonis</name>
    <dbReference type="NCBI Taxonomy" id="72036"/>
    <lineage>
        <taxon>Eukaryota</taxon>
        <taxon>Metazoa</taxon>
        <taxon>Ecdysozoa</taxon>
        <taxon>Arthropoda</taxon>
        <taxon>Crustacea</taxon>
        <taxon>Multicrustacea</taxon>
        <taxon>Hexanauplia</taxon>
        <taxon>Copepoda</taxon>
        <taxon>Siphonostomatoida</taxon>
        <taxon>Caligidae</taxon>
        <taxon>Lepeophtheirus</taxon>
    </lineage>
</organism>
<feature type="transmembrane region" description="Helical" evidence="2">
    <location>
        <begin position="6"/>
        <end position="29"/>
    </location>
</feature>
<dbReference type="Proteomes" id="UP000675881">
    <property type="component" value="Chromosome 7"/>
</dbReference>
<feature type="region of interest" description="Disordered" evidence="1">
    <location>
        <begin position="201"/>
        <end position="359"/>
    </location>
</feature>
<proteinExistence type="predicted"/>
<evidence type="ECO:0000256" key="2">
    <source>
        <dbReference type="SAM" id="Phobius"/>
    </source>
</evidence>
<keyword evidence="2" id="KW-1133">Transmembrane helix</keyword>
<gene>
    <name evidence="3" type="ORF">LSAA_13383</name>
</gene>
<keyword evidence="2" id="KW-0472">Membrane</keyword>
<feature type="region of interest" description="Disordered" evidence="1">
    <location>
        <begin position="49"/>
        <end position="87"/>
    </location>
</feature>
<protein>
    <submittedName>
        <fullName evidence="3">(salmon louse) hypothetical protein</fullName>
    </submittedName>
</protein>
<evidence type="ECO:0000313" key="4">
    <source>
        <dbReference type="Proteomes" id="UP000675881"/>
    </source>
</evidence>
<dbReference type="EMBL" id="HG994586">
    <property type="protein sequence ID" value="CAF3005616.1"/>
    <property type="molecule type" value="Genomic_DNA"/>
</dbReference>
<dbReference type="OrthoDB" id="6377200at2759"/>
<accession>A0A7R8HD99</accession>
<keyword evidence="2" id="KW-0812">Transmembrane</keyword>
<feature type="region of interest" description="Disordered" evidence="1">
    <location>
        <begin position="409"/>
        <end position="447"/>
    </location>
</feature>
<feature type="compositionally biased region" description="Polar residues" evidence="1">
    <location>
        <begin position="321"/>
        <end position="339"/>
    </location>
</feature>
<feature type="compositionally biased region" description="Polar residues" evidence="1">
    <location>
        <begin position="56"/>
        <end position="66"/>
    </location>
</feature>